<dbReference type="InterPro" id="IPR036097">
    <property type="entry name" value="HisK_dim/P_sf"/>
</dbReference>
<gene>
    <name evidence="11" type="ORF">UFOPK1493_04378</name>
</gene>
<dbReference type="SUPFAM" id="SSF52172">
    <property type="entry name" value="CheY-like"/>
    <property type="match status" value="1"/>
</dbReference>
<sequence length="755" mass="82059">MNDTAVAQFARDFPGIELLGLRFRSELDGPLGDRGLVRPARVIATATPEVVDAAFPSVPDRWFEVILAPSGDGVVVMMRDVSQRHQALLALEASEQRFRGTMETLFDAVFILEAAHDGADGSTELQFEYVNPAGARLIGTTPDAIIGRTYHDVFPDSTTGAVRRYLEAMATGQPLQFDVPWVETGSLRGSFEIHALPLDERRLVVVAHDVTGRLQAQQEARSSERQFRMMADHAGDVVIALRQGVIEWAAPSVERLMGWTVDEVVGRASLDFVHPDDAPMAEAVRWHPAAATKIRCRVAQRDGGWRWVDLVGRVAGPDGEPEHPLVLTVIDAQAEVEARDALQRAEEERQRLQQHVEESVRLESLSQLAGGVAHDFNNLLVGILGNAELALQDLPPDSSVRSRLVSISNAAQRAAELTRQLLDFTGRQPRDRMPLDITSLVADTVDLARSMTTRDVPVTVHASGSTAAVVGDRSQLQQVVMNLLVNAIDAVDPHTGRIDVSTRVRQLADDSSTLGLPGGDYVVISVSDNGRGIDPEHQRRIFDPFFTTRSGGRGLGLAVVGGIVRSHSGAVDVRSTPGAGAVFDVLLPASALPLEVPSTPMSFRLRRQPTVLVVDDDDEVRDVTGDILRRAGFQVLSESRGRDAISTFASRHATIDAVVLDLMMPDVTGDEVMVVLRAVEPGIPIVVISGYLDHDPLSEAATMKCTDHVRKPFLPEDLVEAVRRSLHQTPFVFPDDADGPGAGMLFEPRPPRLDG</sequence>
<keyword evidence="3" id="KW-0547">Nucleotide-binding</keyword>
<dbReference type="Gene3D" id="1.10.287.130">
    <property type="match status" value="1"/>
</dbReference>
<organism evidence="11">
    <name type="scientific">freshwater metagenome</name>
    <dbReference type="NCBI Taxonomy" id="449393"/>
    <lineage>
        <taxon>unclassified sequences</taxon>
        <taxon>metagenomes</taxon>
        <taxon>ecological metagenomes</taxon>
    </lineage>
</organism>
<dbReference type="Gene3D" id="3.30.565.10">
    <property type="entry name" value="Histidine kinase-like ATPase, C-terminal domain"/>
    <property type="match status" value="1"/>
</dbReference>
<dbReference type="CDD" id="cd00130">
    <property type="entry name" value="PAS"/>
    <property type="match status" value="2"/>
</dbReference>
<dbReference type="SUPFAM" id="SSF47384">
    <property type="entry name" value="Homodimeric domain of signal transducing histidine kinase"/>
    <property type="match status" value="1"/>
</dbReference>
<keyword evidence="1" id="KW-0597">Phosphoprotein</keyword>
<dbReference type="Pfam" id="PF00072">
    <property type="entry name" value="Response_reg"/>
    <property type="match status" value="1"/>
</dbReference>
<dbReference type="SUPFAM" id="SSF55785">
    <property type="entry name" value="PYP-like sensor domain (PAS domain)"/>
    <property type="match status" value="2"/>
</dbReference>
<evidence type="ECO:0000256" key="3">
    <source>
        <dbReference type="ARBA" id="ARBA00022741"/>
    </source>
</evidence>
<dbReference type="InterPro" id="IPR013656">
    <property type="entry name" value="PAS_4"/>
</dbReference>
<evidence type="ECO:0000259" key="10">
    <source>
        <dbReference type="PROSITE" id="PS50112"/>
    </source>
</evidence>
<feature type="domain" description="PAS" evidence="10">
    <location>
        <begin position="223"/>
        <end position="277"/>
    </location>
</feature>
<dbReference type="Gene3D" id="3.40.50.2300">
    <property type="match status" value="1"/>
</dbReference>
<proteinExistence type="predicted"/>
<dbReference type="NCBIfam" id="TIGR00229">
    <property type="entry name" value="sensory_box"/>
    <property type="match status" value="2"/>
</dbReference>
<accession>A0A6J6GKN8</accession>
<dbReference type="InterPro" id="IPR013655">
    <property type="entry name" value="PAS_fold_3"/>
</dbReference>
<dbReference type="GO" id="GO:0000155">
    <property type="term" value="F:phosphorelay sensor kinase activity"/>
    <property type="evidence" value="ECO:0007669"/>
    <property type="project" value="InterPro"/>
</dbReference>
<dbReference type="Pfam" id="PF00512">
    <property type="entry name" value="HisKA"/>
    <property type="match status" value="1"/>
</dbReference>
<dbReference type="GO" id="GO:0005524">
    <property type="term" value="F:ATP binding"/>
    <property type="evidence" value="ECO:0007669"/>
    <property type="project" value="UniProtKB-KW"/>
</dbReference>
<dbReference type="CDD" id="cd00156">
    <property type="entry name" value="REC"/>
    <property type="match status" value="1"/>
</dbReference>
<dbReference type="InterPro" id="IPR001789">
    <property type="entry name" value="Sig_transdc_resp-reg_receiver"/>
</dbReference>
<dbReference type="SUPFAM" id="SSF55874">
    <property type="entry name" value="ATPase domain of HSP90 chaperone/DNA topoisomerase II/histidine kinase"/>
    <property type="match status" value="1"/>
</dbReference>
<keyword evidence="7" id="KW-0175">Coiled coil</keyword>
<dbReference type="AlphaFoldDB" id="A0A6J6GKN8"/>
<keyword evidence="6" id="KW-0902">Two-component regulatory system</keyword>
<evidence type="ECO:0000256" key="1">
    <source>
        <dbReference type="ARBA" id="ARBA00022553"/>
    </source>
</evidence>
<keyword evidence="5" id="KW-0067">ATP-binding</keyword>
<reference evidence="11" key="1">
    <citation type="submission" date="2020-05" db="EMBL/GenBank/DDBJ databases">
        <authorList>
            <person name="Chiriac C."/>
            <person name="Salcher M."/>
            <person name="Ghai R."/>
            <person name="Kavagutti S V."/>
        </authorList>
    </citation>
    <scope>NUCLEOTIDE SEQUENCE</scope>
</reference>
<dbReference type="SMART" id="SM00388">
    <property type="entry name" value="HisKA"/>
    <property type="match status" value="1"/>
</dbReference>
<dbReference type="PROSITE" id="PS50110">
    <property type="entry name" value="RESPONSE_REGULATORY"/>
    <property type="match status" value="1"/>
</dbReference>
<dbReference type="InterPro" id="IPR035965">
    <property type="entry name" value="PAS-like_dom_sf"/>
</dbReference>
<dbReference type="InterPro" id="IPR011006">
    <property type="entry name" value="CheY-like_superfamily"/>
</dbReference>
<dbReference type="InterPro" id="IPR005467">
    <property type="entry name" value="His_kinase_dom"/>
</dbReference>
<keyword evidence="4" id="KW-0418">Kinase</keyword>
<dbReference type="InterPro" id="IPR003661">
    <property type="entry name" value="HisK_dim/P_dom"/>
</dbReference>
<evidence type="ECO:0000256" key="4">
    <source>
        <dbReference type="ARBA" id="ARBA00022777"/>
    </source>
</evidence>
<dbReference type="PRINTS" id="PR00344">
    <property type="entry name" value="BCTRLSENSOR"/>
</dbReference>
<dbReference type="SMART" id="SM00387">
    <property type="entry name" value="HATPase_c"/>
    <property type="match status" value="1"/>
</dbReference>
<feature type="domain" description="Histidine kinase" evidence="8">
    <location>
        <begin position="371"/>
        <end position="591"/>
    </location>
</feature>
<dbReference type="PANTHER" id="PTHR43065:SF46">
    <property type="entry name" value="C4-DICARBOXYLATE TRANSPORT SENSOR PROTEIN DCTB"/>
    <property type="match status" value="1"/>
</dbReference>
<evidence type="ECO:0000256" key="2">
    <source>
        <dbReference type="ARBA" id="ARBA00022679"/>
    </source>
</evidence>
<dbReference type="PROSITE" id="PS50109">
    <property type="entry name" value="HIS_KIN"/>
    <property type="match status" value="1"/>
</dbReference>
<evidence type="ECO:0000259" key="9">
    <source>
        <dbReference type="PROSITE" id="PS50110"/>
    </source>
</evidence>
<evidence type="ECO:0000256" key="7">
    <source>
        <dbReference type="SAM" id="Coils"/>
    </source>
</evidence>
<name>A0A6J6GKN8_9ZZZZ</name>
<feature type="coiled-coil region" evidence="7">
    <location>
        <begin position="331"/>
        <end position="365"/>
    </location>
</feature>
<feature type="domain" description="Response regulatory" evidence="9">
    <location>
        <begin position="610"/>
        <end position="726"/>
    </location>
</feature>
<evidence type="ECO:0000256" key="6">
    <source>
        <dbReference type="ARBA" id="ARBA00023012"/>
    </source>
</evidence>
<dbReference type="PANTHER" id="PTHR43065">
    <property type="entry name" value="SENSOR HISTIDINE KINASE"/>
    <property type="match status" value="1"/>
</dbReference>
<dbReference type="Pfam" id="PF08447">
    <property type="entry name" value="PAS_3"/>
    <property type="match status" value="1"/>
</dbReference>
<dbReference type="InterPro" id="IPR000014">
    <property type="entry name" value="PAS"/>
</dbReference>
<keyword evidence="2" id="KW-0808">Transferase</keyword>
<dbReference type="SMART" id="SM00448">
    <property type="entry name" value="REC"/>
    <property type="match status" value="1"/>
</dbReference>
<dbReference type="SMART" id="SM00091">
    <property type="entry name" value="PAS"/>
    <property type="match status" value="2"/>
</dbReference>
<feature type="domain" description="PAS" evidence="10">
    <location>
        <begin position="94"/>
        <end position="173"/>
    </location>
</feature>
<dbReference type="EMBL" id="CAEZSR010000337">
    <property type="protein sequence ID" value="CAB4601891.1"/>
    <property type="molecule type" value="Genomic_DNA"/>
</dbReference>
<evidence type="ECO:0000313" key="11">
    <source>
        <dbReference type="EMBL" id="CAB4601891.1"/>
    </source>
</evidence>
<dbReference type="InterPro" id="IPR003594">
    <property type="entry name" value="HATPase_dom"/>
</dbReference>
<dbReference type="CDD" id="cd00082">
    <property type="entry name" value="HisKA"/>
    <property type="match status" value="1"/>
</dbReference>
<evidence type="ECO:0000259" key="8">
    <source>
        <dbReference type="PROSITE" id="PS50109"/>
    </source>
</evidence>
<dbReference type="Pfam" id="PF08448">
    <property type="entry name" value="PAS_4"/>
    <property type="match status" value="1"/>
</dbReference>
<dbReference type="InterPro" id="IPR036890">
    <property type="entry name" value="HATPase_C_sf"/>
</dbReference>
<dbReference type="PROSITE" id="PS50112">
    <property type="entry name" value="PAS"/>
    <property type="match status" value="2"/>
</dbReference>
<dbReference type="InterPro" id="IPR004358">
    <property type="entry name" value="Sig_transdc_His_kin-like_C"/>
</dbReference>
<dbReference type="Gene3D" id="3.30.450.20">
    <property type="entry name" value="PAS domain"/>
    <property type="match status" value="2"/>
</dbReference>
<dbReference type="Pfam" id="PF02518">
    <property type="entry name" value="HATPase_c"/>
    <property type="match status" value="1"/>
</dbReference>
<protein>
    <submittedName>
        <fullName evidence="11">Unannotated protein</fullName>
    </submittedName>
</protein>
<evidence type="ECO:0000256" key="5">
    <source>
        <dbReference type="ARBA" id="ARBA00022840"/>
    </source>
</evidence>